<evidence type="ECO:0000259" key="1">
    <source>
        <dbReference type="PROSITE" id="PS50086"/>
    </source>
</evidence>
<gene>
    <name evidence="2" type="ORF">NQ314_005722</name>
</gene>
<dbReference type="PANTHER" id="PTHR47219">
    <property type="entry name" value="RAB GTPASE-ACTIVATING PROTEIN 1-LIKE"/>
    <property type="match status" value="1"/>
</dbReference>
<dbReference type="GO" id="GO:0005773">
    <property type="term" value="C:vacuole"/>
    <property type="evidence" value="ECO:0007669"/>
    <property type="project" value="UniProtKB-ARBA"/>
</dbReference>
<dbReference type="FunFam" id="1.10.472.80:FF:000006">
    <property type="entry name" value="TBC1 domain family member 14"/>
    <property type="match status" value="1"/>
</dbReference>
<dbReference type="FunFam" id="1.10.8.270:FF:000008">
    <property type="entry name" value="Putative TBC1 domain family member 14"/>
    <property type="match status" value="1"/>
</dbReference>
<dbReference type="InterPro" id="IPR050302">
    <property type="entry name" value="Rab_GAP_TBC_domain"/>
</dbReference>
<feature type="domain" description="Rab-GAP TBC" evidence="1">
    <location>
        <begin position="409"/>
        <end position="611"/>
    </location>
</feature>
<dbReference type="Gene3D" id="1.10.8.270">
    <property type="entry name" value="putative rabgap domain of human tbc1 domain family member 14 like domains"/>
    <property type="match status" value="1"/>
</dbReference>
<dbReference type="EMBL" id="JANEYF010001585">
    <property type="protein sequence ID" value="KAJ8962460.1"/>
    <property type="molecule type" value="Genomic_DNA"/>
</dbReference>
<accession>A0AAV8ZGH5</accession>
<evidence type="ECO:0000313" key="3">
    <source>
        <dbReference type="Proteomes" id="UP001162156"/>
    </source>
</evidence>
<reference evidence="2" key="1">
    <citation type="journal article" date="2023" name="Insect Mol. Biol.">
        <title>Genome sequencing provides insights into the evolution of gene families encoding plant cell wall-degrading enzymes in longhorned beetles.</title>
        <authorList>
            <person name="Shin N.R."/>
            <person name="Okamura Y."/>
            <person name="Kirsch R."/>
            <person name="Pauchet Y."/>
        </authorList>
    </citation>
    <scope>NUCLEOTIDE SEQUENCE</scope>
    <source>
        <strain evidence="2">RBIC_L_NR</strain>
    </source>
</reference>
<dbReference type="Gene3D" id="1.10.472.80">
    <property type="entry name" value="Ypt/Rab-GAP domain of gyp1p, domain 3"/>
    <property type="match status" value="1"/>
</dbReference>
<dbReference type="PROSITE" id="PS50086">
    <property type="entry name" value="TBC_RABGAP"/>
    <property type="match status" value="1"/>
</dbReference>
<dbReference type="SMART" id="SM00164">
    <property type="entry name" value="TBC"/>
    <property type="match status" value="1"/>
</dbReference>
<evidence type="ECO:0000313" key="2">
    <source>
        <dbReference type="EMBL" id="KAJ8962460.1"/>
    </source>
</evidence>
<dbReference type="GO" id="GO:0031267">
    <property type="term" value="F:small GTPase binding"/>
    <property type="evidence" value="ECO:0007669"/>
    <property type="project" value="TreeGrafter"/>
</dbReference>
<name>A0AAV8ZGH5_9CUCU</name>
<dbReference type="GO" id="GO:0005096">
    <property type="term" value="F:GTPase activator activity"/>
    <property type="evidence" value="ECO:0007669"/>
    <property type="project" value="TreeGrafter"/>
</dbReference>
<dbReference type="GO" id="GO:0016192">
    <property type="term" value="P:vesicle-mediated transport"/>
    <property type="evidence" value="ECO:0007669"/>
    <property type="project" value="UniProtKB-ARBA"/>
</dbReference>
<proteinExistence type="predicted"/>
<keyword evidence="3" id="KW-1185">Reference proteome</keyword>
<dbReference type="AlphaFoldDB" id="A0AAV8ZGH5"/>
<dbReference type="SUPFAM" id="SSF47923">
    <property type="entry name" value="Ypt/Rab-GAP domain of gyp1p"/>
    <property type="match status" value="2"/>
</dbReference>
<dbReference type="PANTHER" id="PTHR47219:SF15">
    <property type="entry name" value="TBC1 DOMAIN FAMILY MEMBER 12 ISOFORM X1"/>
    <property type="match status" value="1"/>
</dbReference>
<dbReference type="InterPro" id="IPR035969">
    <property type="entry name" value="Rab-GAP_TBC_sf"/>
</dbReference>
<protein>
    <recommendedName>
        <fullName evidence="1">Rab-GAP TBC domain-containing protein</fullName>
    </recommendedName>
</protein>
<organism evidence="2 3">
    <name type="scientific">Rhamnusium bicolor</name>
    <dbReference type="NCBI Taxonomy" id="1586634"/>
    <lineage>
        <taxon>Eukaryota</taxon>
        <taxon>Metazoa</taxon>
        <taxon>Ecdysozoa</taxon>
        <taxon>Arthropoda</taxon>
        <taxon>Hexapoda</taxon>
        <taxon>Insecta</taxon>
        <taxon>Pterygota</taxon>
        <taxon>Neoptera</taxon>
        <taxon>Endopterygota</taxon>
        <taxon>Coleoptera</taxon>
        <taxon>Polyphaga</taxon>
        <taxon>Cucujiformia</taxon>
        <taxon>Chrysomeloidea</taxon>
        <taxon>Cerambycidae</taxon>
        <taxon>Lepturinae</taxon>
        <taxon>Rhagiini</taxon>
        <taxon>Rhamnusium</taxon>
    </lineage>
</organism>
<comment type="caution">
    <text evidence="2">The sequence shown here is derived from an EMBL/GenBank/DDBJ whole genome shotgun (WGS) entry which is preliminary data.</text>
</comment>
<dbReference type="Pfam" id="PF00566">
    <property type="entry name" value="RabGAP-TBC"/>
    <property type="match status" value="1"/>
</dbReference>
<dbReference type="Gene3D" id="1.10.10.750">
    <property type="entry name" value="Ypt/Rab-GAP domain of gyp1p, domain 1"/>
    <property type="match status" value="1"/>
</dbReference>
<dbReference type="Proteomes" id="UP001162156">
    <property type="component" value="Unassembled WGS sequence"/>
</dbReference>
<dbReference type="InterPro" id="IPR000195">
    <property type="entry name" value="Rab-GAP-TBC_dom"/>
</dbReference>
<sequence length="686" mass="77635">MKSFGSENNGPGNEDTEQVTDLLIDRKRGHKHLENKQPLSKSKIGFKIHLLGQNGHYKDVSSSTNHDTRSQSLPECLDENINKLSGNLDLTDNCDIHNKLLTHTSPPHSPTNDLWFKTWPERCDKLKSNDSSPENSMTKVITPNVRNNTHINYVNCDNLEGSNIKNKFTLNEALQSISLAYSPVTKQLHLVEKPNPISDVIKTDVELNTKVGNGDIIYLKKPGHKRTEAGSFSSTVSTLSGISDPSPSGSLLDVDDRSLSSFDISSSKSRRKSITNFFTRNVFSWKSGTNEASGSVWKLFSKNFNESLSNSPIHVVASSSALIQHERPSTLPAKTSAEEQRHRDEYKAILIAAKKKEAQTTAAKQKQQKFQLQLEEQQAAAAKHFTLQVLPNWDVMRFNKKTQELWWQGLPSSVRGKVWRLAIGNELNVTPQLYEICLGRAQNRLNSPIPPQYDSDIDQESSMDVIQLDISRTFPHLCIFQEGGPYSETLHSLLAAYVCYRPDVGYVQGMSYIAAILILNMEQFDAFICFANLLNQPLHLSAFTLNQTQMQAYYNAYNQVFIYNLPKLYSHFEKSGLTPDLYLLDWIYTIFAKAMPLDIACRVWDIFLRDGFEFIFRTALGILHLNQEVLMNMDFLHGAQFLTHLPDDMSSDQLFKSIQSVNTTIGKRTFNHIVDKCIFLLSEHCS</sequence>
<dbReference type="GO" id="GO:0031410">
    <property type="term" value="C:cytoplasmic vesicle"/>
    <property type="evidence" value="ECO:0007669"/>
    <property type="project" value="UniProtKB-ARBA"/>
</dbReference>